<dbReference type="SUPFAM" id="SSF52047">
    <property type="entry name" value="RNI-like"/>
    <property type="match status" value="1"/>
</dbReference>
<name>A0AAN6KWJ3_9PEZI</name>
<dbReference type="AlphaFoldDB" id="A0AAN6KWJ3"/>
<feature type="compositionally biased region" description="Acidic residues" evidence="1">
    <location>
        <begin position="479"/>
        <end position="520"/>
    </location>
</feature>
<accession>A0AAN6KWJ3</accession>
<proteinExistence type="predicted"/>
<feature type="region of interest" description="Disordered" evidence="1">
    <location>
        <begin position="468"/>
        <end position="525"/>
    </location>
</feature>
<evidence type="ECO:0000259" key="2">
    <source>
        <dbReference type="Pfam" id="PF12937"/>
    </source>
</evidence>
<dbReference type="Pfam" id="PF12937">
    <property type="entry name" value="F-box-like"/>
    <property type="match status" value="1"/>
</dbReference>
<dbReference type="InterPro" id="IPR036047">
    <property type="entry name" value="F-box-like_dom_sf"/>
</dbReference>
<evidence type="ECO:0000256" key="1">
    <source>
        <dbReference type="SAM" id="MobiDB-lite"/>
    </source>
</evidence>
<dbReference type="EMBL" id="JAUJLE010000025">
    <property type="protein sequence ID" value="KAK1004269.1"/>
    <property type="molecule type" value="Genomic_DNA"/>
</dbReference>
<dbReference type="InterPro" id="IPR001810">
    <property type="entry name" value="F-box_dom"/>
</dbReference>
<sequence>MSPALCELPNELLANIAGHLLCEPSSLRSLARTSRHFQAIAEPILYRSIFFRTGAQLIRLQQSLASEPWRFKSVHTLDVRWKYLPAGTAVSEPDALADMITAAPNIEDLTIESPYCNNDAWRQATAVSRWSQAMDMWLEPIILAAVPSKMLWGPRPLQALKRLTLHLNGTSREFWTMEREYTWILAHPTLEDLHLSSINLPHDVSGAVHPSSNSPLKRLTLDEANVTLDGLRSVLSFPRALECLYIGENRYSHIEQAFPRGQRYNCLAIRDVEAFMKILRLQKHSLQSFTYISNEISLGAQGPGPRKQIDVDFSMFEALRKMSLSGCHERTMLTWCAQNKGPPCLEELTVDEYVLCDVLVDEEPPANQPHGFFKELTEAAPRLGQFDVTGTSSFDFSVPPMVHAREAAAVAGQYLAEKGCVSCFWRGPNRRRIVRPVLFGEVEPENFLMYVNDEDGFRVAAKPLSLGNMDGSNEHDGEVDGEASEDVSDESEDDDEMSSDEEGAGEEDVHETDEEFDDGSDMDRVDWGITDMDLVNVTAADMDFYDP</sequence>
<evidence type="ECO:0000313" key="3">
    <source>
        <dbReference type="EMBL" id="KAK1004269.1"/>
    </source>
</evidence>
<protein>
    <recommendedName>
        <fullName evidence="2">F-box domain-containing protein</fullName>
    </recommendedName>
</protein>
<organism evidence="3 4">
    <name type="scientific">Friedmanniomyces endolithicus</name>
    <dbReference type="NCBI Taxonomy" id="329885"/>
    <lineage>
        <taxon>Eukaryota</taxon>
        <taxon>Fungi</taxon>
        <taxon>Dikarya</taxon>
        <taxon>Ascomycota</taxon>
        <taxon>Pezizomycotina</taxon>
        <taxon>Dothideomycetes</taxon>
        <taxon>Dothideomycetidae</taxon>
        <taxon>Mycosphaerellales</taxon>
        <taxon>Teratosphaeriaceae</taxon>
        <taxon>Friedmanniomyces</taxon>
    </lineage>
</organism>
<dbReference type="Gene3D" id="3.80.10.10">
    <property type="entry name" value="Ribonuclease Inhibitor"/>
    <property type="match status" value="1"/>
</dbReference>
<keyword evidence="4" id="KW-1185">Reference proteome</keyword>
<dbReference type="Proteomes" id="UP001175353">
    <property type="component" value="Unassembled WGS sequence"/>
</dbReference>
<evidence type="ECO:0000313" key="4">
    <source>
        <dbReference type="Proteomes" id="UP001175353"/>
    </source>
</evidence>
<reference evidence="3" key="1">
    <citation type="submission" date="2023-06" db="EMBL/GenBank/DDBJ databases">
        <title>Black Yeasts Isolated from many extreme environments.</title>
        <authorList>
            <person name="Coleine C."/>
            <person name="Stajich J.E."/>
            <person name="Selbmann L."/>
        </authorList>
    </citation>
    <scope>NUCLEOTIDE SEQUENCE</scope>
    <source>
        <strain evidence="3">CCFEE 5200</strain>
    </source>
</reference>
<feature type="domain" description="F-box" evidence="2">
    <location>
        <begin position="5"/>
        <end position="52"/>
    </location>
</feature>
<comment type="caution">
    <text evidence="3">The sequence shown here is derived from an EMBL/GenBank/DDBJ whole genome shotgun (WGS) entry which is preliminary data.</text>
</comment>
<dbReference type="SUPFAM" id="SSF81383">
    <property type="entry name" value="F-box domain"/>
    <property type="match status" value="1"/>
</dbReference>
<gene>
    <name evidence="3" type="ORF">LTR91_004346</name>
</gene>
<dbReference type="InterPro" id="IPR032675">
    <property type="entry name" value="LRR_dom_sf"/>
</dbReference>